<dbReference type="EMBL" id="JAAATY010000008">
    <property type="protein sequence ID" value="NRN66098.1"/>
    <property type="molecule type" value="Genomic_DNA"/>
</dbReference>
<comment type="similarity">
    <text evidence="10">Belongs to the class-I aminoacyl-tRNA synthetase family.</text>
</comment>
<dbReference type="PANTHER" id="PTHR43326">
    <property type="entry name" value="METHIONYL-TRNA SYNTHETASE"/>
    <property type="match status" value="1"/>
</dbReference>
<dbReference type="SUPFAM" id="SSF52374">
    <property type="entry name" value="Nucleotidylyl transferase"/>
    <property type="match status" value="1"/>
</dbReference>
<evidence type="ECO:0000256" key="6">
    <source>
        <dbReference type="ARBA" id="ARBA00022840"/>
    </source>
</evidence>
<dbReference type="InterPro" id="IPR014729">
    <property type="entry name" value="Rossmann-like_a/b/a_fold"/>
</dbReference>
<dbReference type="Pfam" id="PF09334">
    <property type="entry name" value="tRNA-synt_1g"/>
    <property type="match status" value="2"/>
</dbReference>
<dbReference type="Proteomes" id="UP000763557">
    <property type="component" value="Unassembled WGS sequence"/>
</dbReference>
<name>A0ABX2F447_9PSEU</name>
<evidence type="ECO:0000313" key="13">
    <source>
        <dbReference type="EMBL" id="NRN66098.1"/>
    </source>
</evidence>
<protein>
    <recommendedName>
        <fullName evidence="2">methionine--tRNA ligase</fullName>
        <ecNumber evidence="2">6.1.1.10</ecNumber>
    </recommendedName>
    <alternativeName>
        <fullName evidence="9">Methionyl-tRNA synthetase</fullName>
    </alternativeName>
</protein>
<dbReference type="Gene3D" id="3.40.50.620">
    <property type="entry name" value="HUPs"/>
    <property type="match status" value="1"/>
</dbReference>
<feature type="domain" description="Methionyl-tRNA synthetase anticodon-binding" evidence="12">
    <location>
        <begin position="387"/>
        <end position="522"/>
    </location>
</feature>
<dbReference type="CDD" id="cd07957">
    <property type="entry name" value="Anticodon_Ia_Met"/>
    <property type="match status" value="1"/>
</dbReference>
<evidence type="ECO:0000256" key="4">
    <source>
        <dbReference type="ARBA" id="ARBA00022598"/>
    </source>
</evidence>
<dbReference type="InterPro" id="IPR015413">
    <property type="entry name" value="Methionyl/Leucyl_tRNA_Synth"/>
</dbReference>
<dbReference type="SUPFAM" id="SSF47323">
    <property type="entry name" value="Anticodon-binding domain of a subclass of class I aminoacyl-tRNA synthetases"/>
    <property type="match status" value="1"/>
</dbReference>
<dbReference type="InterPro" id="IPR023457">
    <property type="entry name" value="Met-tRNA_synth_2"/>
</dbReference>
<reference evidence="13 14" key="1">
    <citation type="submission" date="2020-01" db="EMBL/GenBank/DDBJ databases">
        <title>Kibdelosporangium persica a novel Actinomycetes from a hot desert in Iran.</title>
        <authorList>
            <person name="Safaei N."/>
            <person name="Zaburannyi N."/>
            <person name="Mueller R."/>
            <person name="Wink J."/>
        </authorList>
    </citation>
    <scope>NUCLEOTIDE SEQUENCE [LARGE SCALE GENOMIC DNA]</scope>
    <source>
        <strain evidence="13 14">4NS15</strain>
    </source>
</reference>
<evidence type="ECO:0000256" key="10">
    <source>
        <dbReference type="RuleBase" id="RU363039"/>
    </source>
</evidence>
<dbReference type="EC" id="6.1.1.10" evidence="2"/>
<keyword evidence="7 10" id="KW-0648">Protein biosynthesis</keyword>
<sequence length="527" mass="58339">MSGTQGVRKIMAEAAFISTTIPYVNAQPHLGHAFEYSQADTYARHMASQGMDVYFLSGSDENSLKNVLAAEKEGITARELVDRNVVFFERMAADLQTKLSRFIRTSVDADHIDGAIEIWRRMEARGDIYAKDYEGLYCVGCEQFYTPAELVDGKCPEHFTVPDLVSERNYFFRLSSYQDKLLAALESGELKVVPESRLNEVASFVRSGLEDISISRSTGRARGWGISVPGDENQVMYVWIDALTNYTNALGWTRDGEEYKKYWVDAAKRVHVVGKGVTRFHAVYWPAMLMSAGLPMPTEVVVHGYITASGQKLSKTTGNVIDPADLIERFGSHAVRYFLLAEFSPFIDGDFSEERLIARYNADLANGLGNLLSRATSMTVRYRDGVVPEPAEIGDPERSLAEQLAASEQASVAAMAGYDHREALARIWDLVRRTNAYVDERAPWHLAKDPAQAAALDTTLHYLAGAVRQLGRLLLPFLPQAAETIVRTLGAEPDKVPGAQNWLEGLAGVQVTKSPALFPRIEAPAAE</sequence>
<comment type="caution">
    <text evidence="13">The sequence shown here is derived from an EMBL/GenBank/DDBJ whole genome shotgun (WGS) entry which is preliminary data.</text>
</comment>
<dbReference type="Gene3D" id="2.170.220.10">
    <property type="match status" value="1"/>
</dbReference>
<feature type="domain" description="Methionyl/Leucyl tRNA synthetase" evidence="11">
    <location>
        <begin position="16"/>
        <end position="157"/>
    </location>
</feature>
<evidence type="ECO:0000259" key="11">
    <source>
        <dbReference type="Pfam" id="PF09334"/>
    </source>
</evidence>
<accession>A0ABX2F447</accession>
<dbReference type="InterPro" id="IPR009080">
    <property type="entry name" value="tRNAsynth_Ia_anticodon-bd"/>
</dbReference>
<dbReference type="InterPro" id="IPR001412">
    <property type="entry name" value="aa-tRNA-synth_I_CS"/>
</dbReference>
<gene>
    <name evidence="13" type="ORF">GC106_33160</name>
</gene>
<comment type="subcellular location">
    <subcellularLocation>
        <location evidence="1">Cytoplasm</location>
    </subcellularLocation>
</comment>
<dbReference type="Gene3D" id="1.10.730.10">
    <property type="entry name" value="Isoleucyl-tRNA Synthetase, Domain 1"/>
    <property type="match status" value="1"/>
</dbReference>
<dbReference type="InterPro" id="IPR033911">
    <property type="entry name" value="MetRS_core"/>
</dbReference>
<evidence type="ECO:0000256" key="7">
    <source>
        <dbReference type="ARBA" id="ARBA00022917"/>
    </source>
</evidence>
<keyword evidence="4 10" id="KW-0436">Ligase</keyword>
<dbReference type="InterPro" id="IPR041872">
    <property type="entry name" value="Anticodon_Met"/>
</dbReference>
<evidence type="ECO:0000256" key="1">
    <source>
        <dbReference type="ARBA" id="ARBA00004496"/>
    </source>
</evidence>
<evidence type="ECO:0000256" key="3">
    <source>
        <dbReference type="ARBA" id="ARBA00022490"/>
    </source>
</evidence>
<evidence type="ECO:0000313" key="14">
    <source>
        <dbReference type="Proteomes" id="UP000763557"/>
    </source>
</evidence>
<evidence type="ECO:0000256" key="8">
    <source>
        <dbReference type="ARBA" id="ARBA00023146"/>
    </source>
</evidence>
<evidence type="ECO:0000256" key="2">
    <source>
        <dbReference type="ARBA" id="ARBA00012838"/>
    </source>
</evidence>
<dbReference type="Pfam" id="PF19303">
    <property type="entry name" value="Anticodon_3"/>
    <property type="match status" value="1"/>
</dbReference>
<evidence type="ECO:0000256" key="5">
    <source>
        <dbReference type="ARBA" id="ARBA00022741"/>
    </source>
</evidence>
<dbReference type="PROSITE" id="PS00178">
    <property type="entry name" value="AA_TRNA_LIGASE_I"/>
    <property type="match status" value="1"/>
</dbReference>
<evidence type="ECO:0000259" key="12">
    <source>
        <dbReference type="Pfam" id="PF19303"/>
    </source>
</evidence>
<keyword evidence="14" id="KW-1185">Reference proteome</keyword>
<proteinExistence type="inferred from homology"/>
<keyword evidence="3" id="KW-0963">Cytoplasm</keyword>
<keyword evidence="6 10" id="KW-0067">ATP-binding</keyword>
<feature type="domain" description="Methionyl/Leucyl tRNA synthetase" evidence="11">
    <location>
        <begin position="163"/>
        <end position="375"/>
    </location>
</feature>
<keyword evidence="5 10" id="KW-0547">Nucleotide-binding</keyword>
<dbReference type="PRINTS" id="PR01041">
    <property type="entry name" value="TRNASYNTHMET"/>
</dbReference>
<dbReference type="CDD" id="cd00814">
    <property type="entry name" value="MetRS_core"/>
    <property type="match status" value="1"/>
</dbReference>
<dbReference type="PANTHER" id="PTHR43326:SF1">
    <property type="entry name" value="METHIONINE--TRNA LIGASE, MITOCHONDRIAL"/>
    <property type="match status" value="1"/>
</dbReference>
<evidence type="ECO:0000256" key="9">
    <source>
        <dbReference type="ARBA" id="ARBA00030904"/>
    </source>
</evidence>
<organism evidence="13 14">
    <name type="scientific">Kibdelosporangium persicum</name>
    <dbReference type="NCBI Taxonomy" id="2698649"/>
    <lineage>
        <taxon>Bacteria</taxon>
        <taxon>Bacillati</taxon>
        <taxon>Actinomycetota</taxon>
        <taxon>Actinomycetes</taxon>
        <taxon>Pseudonocardiales</taxon>
        <taxon>Pseudonocardiaceae</taxon>
        <taxon>Kibdelosporangium</taxon>
    </lineage>
</organism>
<keyword evidence="8 10" id="KW-0030">Aminoacyl-tRNA synthetase</keyword>